<dbReference type="OrthoDB" id="3574600at2"/>
<dbReference type="InterPro" id="IPR009057">
    <property type="entry name" value="Homeodomain-like_sf"/>
</dbReference>
<dbReference type="InterPro" id="IPR001347">
    <property type="entry name" value="SIS_dom"/>
</dbReference>
<feature type="domain" description="HTH rpiR-type" evidence="4">
    <location>
        <begin position="19"/>
        <end position="95"/>
    </location>
</feature>
<dbReference type="InterPro" id="IPR047640">
    <property type="entry name" value="RpiR-like"/>
</dbReference>
<dbReference type="InterPro" id="IPR000281">
    <property type="entry name" value="HTH_RpiR"/>
</dbReference>
<evidence type="ECO:0000259" key="5">
    <source>
        <dbReference type="PROSITE" id="PS51464"/>
    </source>
</evidence>
<keyword evidence="1" id="KW-0805">Transcription regulation</keyword>
<evidence type="ECO:0000256" key="2">
    <source>
        <dbReference type="ARBA" id="ARBA00023125"/>
    </source>
</evidence>
<dbReference type="GO" id="GO:0003677">
    <property type="term" value="F:DNA binding"/>
    <property type="evidence" value="ECO:0007669"/>
    <property type="project" value="UniProtKB-KW"/>
</dbReference>
<evidence type="ECO:0000313" key="7">
    <source>
        <dbReference type="Proteomes" id="UP000238196"/>
    </source>
</evidence>
<proteinExistence type="predicted"/>
<reference evidence="6 7" key="1">
    <citation type="submission" date="2018-02" db="EMBL/GenBank/DDBJ databases">
        <title>novel marine gammaproteobacteria from coastal saline agro ecosystem.</title>
        <authorList>
            <person name="Krishnan R."/>
            <person name="Ramesh Kumar N."/>
        </authorList>
    </citation>
    <scope>NUCLEOTIDE SEQUENCE [LARGE SCALE GENOMIC DNA]</scope>
    <source>
        <strain evidence="6 7">228</strain>
    </source>
</reference>
<dbReference type="InterPro" id="IPR046348">
    <property type="entry name" value="SIS_dom_sf"/>
</dbReference>
<dbReference type="EMBL" id="PRLP01000021">
    <property type="protein sequence ID" value="PPC78003.1"/>
    <property type="molecule type" value="Genomic_DNA"/>
</dbReference>
<accession>A0A2S5KTG1</accession>
<dbReference type="CDD" id="cd05013">
    <property type="entry name" value="SIS_RpiR"/>
    <property type="match status" value="1"/>
</dbReference>
<dbReference type="Gene3D" id="3.40.50.10490">
    <property type="entry name" value="Glucose-6-phosphate isomerase like protein, domain 1"/>
    <property type="match status" value="1"/>
</dbReference>
<evidence type="ECO:0000259" key="4">
    <source>
        <dbReference type="PROSITE" id="PS51071"/>
    </source>
</evidence>
<dbReference type="Gene3D" id="1.10.10.10">
    <property type="entry name" value="Winged helix-like DNA-binding domain superfamily/Winged helix DNA-binding domain"/>
    <property type="match status" value="1"/>
</dbReference>
<organism evidence="6 7">
    <name type="scientific">Proteobacteria bacterium 228</name>
    <dbReference type="NCBI Taxonomy" id="2083153"/>
    <lineage>
        <taxon>Bacteria</taxon>
        <taxon>Pseudomonadati</taxon>
        <taxon>Pseudomonadota</taxon>
    </lineage>
</organism>
<dbReference type="GO" id="GO:1901135">
    <property type="term" value="P:carbohydrate derivative metabolic process"/>
    <property type="evidence" value="ECO:0007669"/>
    <property type="project" value="InterPro"/>
</dbReference>
<protein>
    <submittedName>
        <fullName evidence="6">RpiR family transcriptional regulator</fullName>
    </submittedName>
</protein>
<dbReference type="SUPFAM" id="SSF53697">
    <property type="entry name" value="SIS domain"/>
    <property type="match status" value="1"/>
</dbReference>
<dbReference type="Pfam" id="PF01418">
    <property type="entry name" value="HTH_6"/>
    <property type="match status" value="1"/>
</dbReference>
<name>A0A2S5KTG1_9PROT</name>
<evidence type="ECO:0000313" key="6">
    <source>
        <dbReference type="EMBL" id="PPC78003.1"/>
    </source>
</evidence>
<comment type="caution">
    <text evidence="6">The sequence shown here is derived from an EMBL/GenBank/DDBJ whole genome shotgun (WGS) entry which is preliminary data.</text>
</comment>
<keyword evidence="3" id="KW-0804">Transcription</keyword>
<dbReference type="PANTHER" id="PTHR30514">
    <property type="entry name" value="GLUCOKINASE"/>
    <property type="match status" value="1"/>
</dbReference>
<dbReference type="SUPFAM" id="SSF46689">
    <property type="entry name" value="Homeodomain-like"/>
    <property type="match status" value="1"/>
</dbReference>
<feature type="domain" description="SIS" evidence="5">
    <location>
        <begin position="145"/>
        <end position="282"/>
    </location>
</feature>
<dbReference type="PANTHER" id="PTHR30514:SF18">
    <property type="entry name" value="RPIR-FAMILY TRANSCRIPTIONAL REGULATOR"/>
    <property type="match status" value="1"/>
</dbReference>
<dbReference type="GO" id="GO:0003700">
    <property type="term" value="F:DNA-binding transcription factor activity"/>
    <property type="evidence" value="ECO:0007669"/>
    <property type="project" value="InterPro"/>
</dbReference>
<keyword evidence="2" id="KW-0238">DNA-binding</keyword>
<gene>
    <name evidence="6" type="ORF">C4K68_07050</name>
</gene>
<sequence>MADVAELVAPTTLPALRQLLEQITKGQVALRLGAQARRVLTAMVEQPQRAAVSTISQLATELGVNASTLSRLAQRLGYSGFNDLQAVFRRELTEGSHFYSEQASRLQLGGSEADGLSQFTRLARQESANLATLVGSIDATQLEASTRLLVSARKVRVHGVRQLASIALFMSYGLGLIRDEVALLDPAQQGVAQGLAPLSEDDVLVVVSCFPYSSAVLKTAEVARSQGIPLIALTDSASSPLARLTPHMFQVPTHSLFYSNSMCSFMLLAEGLLAEVAHILGDQGVETLQRREALITALQERI</sequence>
<dbReference type="InterPro" id="IPR036388">
    <property type="entry name" value="WH-like_DNA-bd_sf"/>
</dbReference>
<dbReference type="AlphaFoldDB" id="A0A2S5KTG1"/>
<evidence type="ECO:0000256" key="1">
    <source>
        <dbReference type="ARBA" id="ARBA00023015"/>
    </source>
</evidence>
<dbReference type="InterPro" id="IPR035472">
    <property type="entry name" value="RpiR-like_SIS"/>
</dbReference>
<dbReference type="Proteomes" id="UP000238196">
    <property type="component" value="Unassembled WGS sequence"/>
</dbReference>
<dbReference type="Pfam" id="PF01380">
    <property type="entry name" value="SIS"/>
    <property type="match status" value="1"/>
</dbReference>
<dbReference type="PROSITE" id="PS51071">
    <property type="entry name" value="HTH_RPIR"/>
    <property type="match status" value="1"/>
</dbReference>
<dbReference type="GO" id="GO:0097367">
    <property type="term" value="F:carbohydrate derivative binding"/>
    <property type="evidence" value="ECO:0007669"/>
    <property type="project" value="InterPro"/>
</dbReference>
<evidence type="ECO:0000256" key="3">
    <source>
        <dbReference type="ARBA" id="ARBA00023163"/>
    </source>
</evidence>
<dbReference type="PROSITE" id="PS51464">
    <property type="entry name" value="SIS"/>
    <property type="match status" value="1"/>
</dbReference>